<evidence type="ECO:0000313" key="1">
    <source>
        <dbReference type="EMBL" id="KAL2642630.1"/>
    </source>
</evidence>
<evidence type="ECO:0000313" key="2">
    <source>
        <dbReference type="Proteomes" id="UP001605036"/>
    </source>
</evidence>
<protein>
    <submittedName>
        <fullName evidence="1">Uncharacterized protein</fullName>
    </submittedName>
</protein>
<gene>
    <name evidence="1" type="ORF">R1flu_010217</name>
</gene>
<organism evidence="1 2">
    <name type="scientific">Riccia fluitans</name>
    <dbReference type="NCBI Taxonomy" id="41844"/>
    <lineage>
        <taxon>Eukaryota</taxon>
        <taxon>Viridiplantae</taxon>
        <taxon>Streptophyta</taxon>
        <taxon>Embryophyta</taxon>
        <taxon>Marchantiophyta</taxon>
        <taxon>Marchantiopsida</taxon>
        <taxon>Marchantiidae</taxon>
        <taxon>Marchantiales</taxon>
        <taxon>Ricciaceae</taxon>
        <taxon>Riccia</taxon>
    </lineage>
</organism>
<name>A0ABD1Z4D9_9MARC</name>
<keyword evidence="2" id="KW-1185">Reference proteome</keyword>
<comment type="caution">
    <text evidence="1">The sequence shown here is derived from an EMBL/GenBank/DDBJ whole genome shotgun (WGS) entry which is preliminary data.</text>
</comment>
<reference evidence="1 2" key="1">
    <citation type="submission" date="2024-09" db="EMBL/GenBank/DDBJ databases">
        <title>Chromosome-scale assembly of Riccia fluitans.</title>
        <authorList>
            <person name="Paukszto L."/>
            <person name="Sawicki J."/>
            <person name="Karawczyk K."/>
            <person name="Piernik-Szablinska J."/>
            <person name="Szczecinska M."/>
            <person name="Mazdziarz M."/>
        </authorList>
    </citation>
    <scope>NUCLEOTIDE SEQUENCE [LARGE SCALE GENOMIC DNA]</scope>
    <source>
        <strain evidence="1">Rf_01</strain>
        <tissue evidence="1">Aerial parts of the thallus</tissue>
    </source>
</reference>
<accession>A0ABD1Z4D9</accession>
<sequence>MDTMSNWTRRVFGSIGINFGQDSDELKSPDEISSHLVGNDIGISRSKSTSGLGGEDSSTLLGKRGHDLHPYIHACLMHSRNCLKEPYKTKVFHRAYGCLHPRELENKEHLQLWSWTTLVLVSELEMAEGERAFVLYQELIPLCTAWQEALTTDIDRQDQESATFLQKISLDDCEASVMFIERYRETVDRLRSSVERLKAAIIITYTKHDICRSQIPHFPTVNIRCEVDLAVHNLC</sequence>
<dbReference type="AlphaFoldDB" id="A0ABD1Z4D9"/>
<dbReference type="Proteomes" id="UP001605036">
    <property type="component" value="Unassembled WGS sequence"/>
</dbReference>
<proteinExistence type="predicted"/>
<dbReference type="EMBL" id="JBHFFA010000002">
    <property type="protein sequence ID" value="KAL2642630.1"/>
    <property type="molecule type" value="Genomic_DNA"/>
</dbReference>